<dbReference type="HOGENOM" id="CLU_1979592_0_0_4"/>
<geneLocation type="plasmid" evidence="1">
    <name>pRp12D01</name>
</geneLocation>
<evidence type="ECO:0000313" key="1">
    <source>
        <dbReference type="EMBL" id="ACS66034.1"/>
    </source>
</evidence>
<organism evidence="1">
    <name type="scientific">Ralstonia pickettii (strain 12D)</name>
    <dbReference type="NCBI Taxonomy" id="428406"/>
    <lineage>
        <taxon>Bacteria</taxon>
        <taxon>Pseudomonadati</taxon>
        <taxon>Pseudomonadota</taxon>
        <taxon>Betaproteobacteria</taxon>
        <taxon>Burkholderiales</taxon>
        <taxon>Burkholderiaceae</taxon>
        <taxon>Ralstonia</taxon>
    </lineage>
</organism>
<protein>
    <submittedName>
        <fullName evidence="1">Uncharacterized protein</fullName>
    </submittedName>
</protein>
<gene>
    <name evidence="1" type="ordered locus">Rpic12D_4799</name>
</gene>
<dbReference type="AlphaFoldDB" id="C6BPB0"/>
<dbReference type="KEGG" id="rpf:Rpic12D_4799"/>
<keyword evidence="1" id="KW-0614">Plasmid</keyword>
<dbReference type="EMBL" id="CP001646">
    <property type="protein sequence ID" value="ACS66034.1"/>
    <property type="molecule type" value="Genomic_DNA"/>
</dbReference>
<reference evidence="1" key="1">
    <citation type="submission" date="2009-06" db="EMBL/GenBank/DDBJ databases">
        <title>Complete sequence plasmid 1 of Ralstonia pickettii 12D.</title>
        <authorList>
            <consortium name="US DOE Joint Genome Institute"/>
            <person name="Lucas S."/>
            <person name="Copeland A."/>
            <person name="Lapidus A."/>
            <person name="Glavina del Rio T."/>
            <person name="Dalin E."/>
            <person name="Tice H."/>
            <person name="Bruce D."/>
            <person name="Goodwin L."/>
            <person name="Pitluck S."/>
            <person name="Sims D."/>
            <person name="Meincke L."/>
            <person name="Brettin T."/>
            <person name="Detter J.C."/>
            <person name="Han C."/>
            <person name="Larimer F."/>
            <person name="Land M."/>
            <person name="Hauser L."/>
            <person name="Kyrpides N."/>
            <person name="Ovchinnikova G."/>
            <person name="Marsh T."/>
            <person name="Richardson P."/>
        </authorList>
    </citation>
    <scope>NUCLEOTIDE SEQUENCE [LARGE SCALE GENOMIC DNA]</scope>
    <source>
        <plasmid evidence="1">12D</plasmid>
        <plasmid evidence="1">pRp12D01</plasmid>
    </source>
</reference>
<proteinExistence type="predicted"/>
<name>C6BPB0_RALP1</name>
<sequence>MPRTVESIVESHRVASARRAAGKPIWDVKVPLKALLAEYAGFGDDLTAEQAVDMSHRLHALLKMCVPEAWRQYEHDNYSMDFEDLMERFELAAAVDFAPTEDCTDTPCEIINWWLEELYDWGDRYRVWLG</sequence>
<accession>C6BPB0</accession>